<dbReference type="Gene3D" id="1.10.10.10">
    <property type="entry name" value="Winged helix-like DNA-binding domain superfamily/Winged helix DNA-binding domain"/>
    <property type="match status" value="1"/>
</dbReference>
<keyword evidence="8" id="KW-1185">Reference proteome</keyword>
<dbReference type="PANTHER" id="PTHR43133:SF46">
    <property type="entry name" value="RNA POLYMERASE SIGMA-70 FACTOR ECF SUBFAMILY"/>
    <property type="match status" value="1"/>
</dbReference>
<dbReference type="Pfam" id="PF04542">
    <property type="entry name" value="Sigma70_r2"/>
    <property type="match status" value="1"/>
</dbReference>
<dbReference type="Proteomes" id="UP001589619">
    <property type="component" value="Unassembled WGS sequence"/>
</dbReference>
<evidence type="ECO:0000313" key="8">
    <source>
        <dbReference type="Proteomes" id="UP001589619"/>
    </source>
</evidence>
<dbReference type="InterPro" id="IPR013325">
    <property type="entry name" value="RNA_pol_sigma_r2"/>
</dbReference>
<evidence type="ECO:0000256" key="4">
    <source>
        <dbReference type="ARBA" id="ARBA00023163"/>
    </source>
</evidence>
<feature type="domain" description="RNA polymerase sigma factor 70 region 4 type 2" evidence="6">
    <location>
        <begin position="120"/>
        <end position="169"/>
    </location>
</feature>
<evidence type="ECO:0000259" key="6">
    <source>
        <dbReference type="Pfam" id="PF08281"/>
    </source>
</evidence>
<dbReference type="EMBL" id="JBHMAG010000007">
    <property type="protein sequence ID" value="MFB9751533.1"/>
    <property type="molecule type" value="Genomic_DNA"/>
</dbReference>
<comment type="similarity">
    <text evidence="1">Belongs to the sigma-70 factor family. ECF subfamily.</text>
</comment>
<dbReference type="Pfam" id="PF08281">
    <property type="entry name" value="Sigma70_r4_2"/>
    <property type="match status" value="1"/>
</dbReference>
<dbReference type="RefSeq" id="WP_344912141.1">
    <property type="nucleotide sequence ID" value="NZ_BAAAYO010000010.1"/>
</dbReference>
<dbReference type="InterPro" id="IPR013249">
    <property type="entry name" value="RNA_pol_sigma70_r4_t2"/>
</dbReference>
<dbReference type="InterPro" id="IPR014284">
    <property type="entry name" value="RNA_pol_sigma-70_dom"/>
</dbReference>
<accession>A0ABV5VTE4</accession>
<keyword evidence="3" id="KW-0731">Sigma factor</keyword>
<keyword evidence="4" id="KW-0804">Transcription</keyword>
<dbReference type="InterPro" id="IPR039425">
    <property type="entry name" value="RNA_pol_sigma-70-like"/>
</dbReference>
<evidence type="ECO:0000256" key="1">
    <source>
        <dbReference type="ARBA" id="ARBA00010641"/>
    </source>
</evidence>
<proteinExistence type="inferred from homology"/>
<dbReference type="SUPFAM" id="SSF88659">
    <property type="entry name" value="Sigma3 and sigma4 domains of RNA polymerase sigma factors"/>
    <property type="match status" value="1"/>
</dbReference>
<name>A0ABV5VTE4_9BACL</name>
<dbReference type="InterPro" id="IPR036388">
    <property type="entry name" value="WH-like_DNA-bd_sf"/>
</dbReference>
<organism evidence="7 8">
    <name type="scientific">Paenibacillus hodogayensis</name>
    <dbReference type="NCBI Taxonomy" id="279208"/>
    <lineage>
        <taxon>Bacteria</taxon>
        <taxon>Bacillati</taxon>
        <taxon>Bacillota</taxon>
        <taxon>Bacilli</taxon>
        <taxon>Bacillales</taxon>
        <taxon>Paenibacillaceae</taxon>
        <taxon>Paenibacillus</taxon>
    </lineage>
</organism>
<dbReference type="PANTHER" id="PTHR43133">
    <property type="entry name" value="RNA POLYMERASE ECF-TYPE SIGMA FACTO"/>
    <property type="match status" value="1"/>
</dbReference>
<keyword evidence="2" id="KW-0805">Transcription regulation</keyword>
<feature type="domain" description="RNA polymerase sigma-70 region 2" evidence="5">
    <location>
        <begin position="22"/>
        <end position="88"/>
    </location>
</feature>
<dbReference type="NCBIfam" id="TIGR02937">
    <property type="entry name" value="sigma70-ECF"/>
    <property type="match status" value="1"/>
</dbReference>
<dbReference type="CDD" id="cd06171">
    <property type="entry name" value="Sigma70_r4"/>
    <property type="match status" value="1"/>
</dbReference>
<dbReference type="SUPFAM" id="SSF88946">
    <property type="entry name" value="Sigma2 domain of RNA polymerase sigma factors"/>
    <property type="match status" value="1"/>
</dbReference>
<evidence type="ECO:0000256" key="2">
    <source>
        <dbReference type="ARBA" id="ARBA00023015"/>
    </source>
</evidence>
<evidence type="ECO:0000259" key="5">
    <source>
        <dbReference type="Pfam" id="PF04542"/>
    </source>
</evidence>
<dbReference type="Gene3D" id="1.10.1740.10">
    <property type="match status" value="1"/>
</dbReference>
<evidence type="ECO:0000256" key="3">
    <source>
        <dbReference type="ARBA" id="ARBA00023082"/>
    </source>
</evidence>
<reference evidence="7 8" key="1">
    <citation type="submission" date="2024-09" db="EMBL/GenBank/DDBJ databases">
        <authorList>
            <person name="Sun Q."/>
            <person name="Mori K."/>
        </authorList>
    </citation>
    <scope>NUCLEOTIDE SEQUENCE [LARGE SCALE GENOMIC DNA]</scope>
    <source>
        <strain evidence="7 8">JCM 12520</strain>
    </source>
</reference>
<dbReference type="InterPro" id="IPR013324">
    <property type="entry name" value="RNA_pol_sigma_r3/r4-like"/>
</dbReference>
<sequence>MGLDYLGTLSDSTDKNIILRDLMERYGNDVWNYAFFLTSRFDQADDIYQDVFLKVYRSMFSFRGESSVKTWLLAITRNVAKDHRKSAWARRVLLMATIRRSETASSTEKEVLSRMVNGDIWKAVMDLPEKLREALLLYAHHQLTVPEIASMLNLSQGTVKSRLHRARAKVPVLLKEQLFD</sequence>
<comment type="caution">
    <text evidence="7">The sequence shown here is derived from an EMBL/GenBank/DDBJ whole genome shotgun (WGS) entry which is preliminary data.</text>
</comment>
<protein>
    <submittedName>
        <fullName evidence="7">RNA polymerase sigma factor</fullName>
    </submittedName>
</protein>
<dbReference type="InterPro" id="IPR007627">
    <property type="entry name" value="RNA_pol_sigma70_r2"/>
</dbReference>
<gene>
    <name evidence="7" type="ORF">ACFFNY_08120</name>
</gene>
<evidence type="ECO:0000313" key="7">
    <source>
        <dbReference type="EMBL" id="MFB9751533.1"/>
    </source>
</evidence>